<dbReference type="Pfam" id="PF11712">
    <property type="entry name" value="Vma12"/>
    <property type="match status" value="1"/>
</dbReference>
<evidence type="ECO:0000256" key="2">
    <source>
        <dbReference type="ARBA" id="ARBA00022692"/>
    </source>
</evidence>
<evidence type="ECO:0000313" key="8">
    <source>
        <dbReference type="EMBL" id="KAH8692989.1"/>
    </source>
</evidence>
<evidence type="ECO:0000256" key="1">
    <source>
        <dbReference type="ARBA" id="ARBA00004477"/>
    </source>
</evidence>
<dbReference type="PANTHER" id="PTHR31394:SF1">
    <property type="entry name" value="TRANSMEMBRANE PROTEIN 199"/>
    <property type="match status" value="1"/>
</dbReference>
<evidence type="ECO:0000256" key="6">
    <source>
        <dbReference type="SAM" id="MobiDB-lite"/>
    </source>
</evidence>
<proteinExistence type="predicted"/>
<dbReference type="GO" id="GO:0005789">
    <property type="term" value="C:endoplasmic reticulum membrane"/>
    <property type="evidence" value="ECO:0007669"/>
    <property type="project" value="UniProtKB-SubCell"/>
</dbReference>
<organism evidence="8 9">
    <name type="scientific">Talaromyces proteolyticus</name>
    <dbReference type="NCBI Taxonomy" id="1131652"/>
    <lineage>
        <taxon>Eukaryota</taxon>
        <taxon>Fungi</taxon>
        <taxon>Dikarya</taxon>
        <taxon>Ascomycota</taxon>
        <taxon>Pezizomycotina</taxon>
        <taxon>Eurotiomycetes</taxon>
        <taxon>Eurotiomycetidae</taxon>
        <taxon>Eurotiales</taxon>
        <taxon>Trichocomaceae</taxon>
        <taxon>Talaromyces</taxon>
        <taxon>Talaromyces sect. Bacilispori</taxon>
    </lineage>
</organism>
<evidence type="ECO:0000256" key="4">
    <source>
        <dbReference type="ARBA" id="ARBA00022989"/>
    </source>
</evidence>
<feature type="compositionally biased region" description="Basic and acidic residues" evidence="6">
    <location>
        <begin position="252"/>
        <end position="264"/>
    </location>
</feature>
<evidence type="ECO:0000256" key="7">
    <source>
        <dbReference type="SAM" id="Phobius"/>
    </source>
</evidence>
<dbReference type="Proteomes" id="UP001201262">
    <property type="component" value="Unassembled WGS sequence"/>
</dbReference>
<evidence type="ECO:0000256" key="3">
    <source>
        <dbReference type="ARBA" id="ARBA00022824"/>
    </source>
</evidence>
<feature type="region of interest" description="Disordered" evidence="6">
    <location>
        <begin position="234"/>
        <end position="266"/>
    </location>
</feature>
<accession>A0AAD4KJD6</accession>
<reference evidence="8" key="1">
    <citation type="submission" date="2021-12" db="EMBL/GenBank/DDBJ databases">
        <title>Convergent genome expansion in fungi linked to evolution of root-endophyte symbiosis.</title>
        <authorList>
            <consortium name="DOE Joint Genome Institute"/>
            <person name="Ke Y.-H."/>
            <person name="Bonito G."/>
            <person name="Liao H.-L."/>
            <person name="Looney B."/>
            <person name="Rojas-Flechas A."/>
            <person name="Nash J."/>
            <person name="Hameed K."/>
            <person name="Schadt C."/>
            <person name="Martin F."/>
            <person name="Crous P.W."/>
            <person name="Miettinen O."/>
            <person name="Magnuson J.K."/>
            <person name="Labbe J."/>
            <person name="Jacobson D."/>
            <person name="Doktycz M.J."/>
            <person name="Veneault-Fourrey C."/>
            <person name="Kuo A."/>
            <person name="Mondo S."/>
            <person name="Calhoun S."/>
            <person name="Riley R."/>
            <person name="Ohm R."/>
            <person name="LaButti K."/>
            <person name="Andreopoulos B."/>
            <person name="Pangilinan J."/>
            <person name="Nolan M."/>
            <person name="Tritt A."/>
            <person name="Clum A."/>
            <person name="Lipzen A."/>
            <person name="Daum C."/>
            <person name="Barry K."/>
            <person name="Grigoriev I.V."/>
            <person name="Vilgalys R."/>
        </authorList>
    </citation>
    <scope>NUCLEOTIDE SEQUENCE</scope>
    <source>
        <strain evidence="8">PMI_201</strain>
    </source>
</reference>
<keyword evidence="3" id="KW-0256">Endoplasmic reticulum</keyword>
<dbReference type="RefSeq" id="XP_046068862.1">
    <property type="nucleotide sequence ID" value="XM_046210089.1"/>
</dbReference>
<dbReference type="EMBL" id="JAJTJA010000010">
    <property type="protein sequence ID" value="KAH8692989.1"/>
    <property type="molecule type" value="Genomic_DNA"/>
</dbReference>
<dbReference type="GO" id="GO:0070072">
    <property type="term" value="P:vacuolar proton-transporting V-type ATPase complex assembly"/>
    <property type="evidence" value="ECO:0007669"/>
    <property type="project" value="InterPro"/>
</dbReference>
<name>A0AAD4KJD6_9EURO</name>
<keyword evidence="4 7" id="KW-1133">Transmembrane helix</keyword>
<keyword evidence="2 7" id="KW-0812">Transmembrane</keyword>
<comment type="subcellular location">
    <subcellularLocation>
        <location evidence="1">Endoplasmic reticulum membrane</location>
        <topology evidence="1">Multi-pass membrane protein</topology>
    </subcellularLocation>
</comment>
<dbReference type="AlphaFoldDB" id="A0AAD4KJD6"/>
<dbReference type="InterPro" id="IPR021013">
    <property type="entry name" value="ATPase_Vma12"/>
</dbReference>
<dbReference type="PANTHER" id="PTHR31394">
    <property type="entry name" value="TRANSMEMBRANE PROTEIN 199"/>
    <property type="match status" value="1"/>
</dbReference>
<feature type="transmembrane region" description="Helical" evidence="7">
    <location>
        <begin position="146"/>
        <end position="165"/>
    </location>
</feature>
<sequence length="281" mass="30860">MVLLVTTPTIVAALQDLSPSARDELQLPQPPPEIGSPISHENVLALARALSSHTEPTTSPSYTLNTLLRGTEVYIPPAPAKPEPTPEYLALKARLQTLADEQAYNRLLSPPRANTYAPSPVFAPSTEELLHQAEEAADNDPLSPSLVLNIFMSVLLCGFATFWALKNFQTPSFFRFGHNNKPVAGTTTQVGPNSKEPVFVLISLFVGLVVGVAEVAVYAAYWRKVREAKAKEKGIKERKEIIQPTEDSQDGPVDRGDGEKEEIWGKGVNGGVRRRVRERWE</sequence>
<evidence type="ECO:0000256" key="5">
    <source>
        <dbReference type="ARBA" id="ARBA00023136"/>
    </source>
</evidence>
<keyword evidence="9" id="KW-1185">Reference proteome</keyword>
<comment type="caution">
    <text evidence="8">The sequence shown here is derived from an EMBL/GenBank/DDBJ whole genome shotgun (WGS) entry which is preliminary data.</text>
</comment>
<feature type="transmembrane region" description="Helical" evidence="7">
    <location>
        <begin position="198"/>
        <end position="221"/>
    </location>
</feature>
<evidence type="ECO:0000313" key="9">
    <source>
        <dbReference type="Proteomes" id="UP001201262"/>
    </source>
</evidence>
<gene>
    <name evidence="8" type="ORF">BGW36DRAFT_262939</name>
</gene>
<dbReference type="GeneID" id="70240376"/>
<feature type="non-terminal residue" evidence="8">
    <location>
        <position position="1"/>
    </location>
</feature>
<keyword evidence="5 7" id="KW-0472">Membrane</keyword>
<protein>
    <submittedName>
        <fullName evidence="8">Endoplasmic reticulum-based factor for assembly of V-ATPase-domain-containing protein</fullName>
    </submittedName>
</protein>